<keyword evidence="12" id="KW-1185">Reference proteome</keyword>
<evidence type="ECO:0000313" key="11">
    <source>
        <dbReference type="EMBL" id="OJG33904.1"/>
    </source>
</evidence>
<dbReference type="AlphaFoldDB" id="A0A1L8SQ22"/>
<dbReference type="InterPro" id="IPR027417">
    <property type="entry name" value="P-loop_NTPase"/>
</dbReference>
<dbReference type="EMBL" id="JXKM01000016">
    <property type="protein sequence ID" value="OJG33904.1"/>
    <property type="molecule type" value="Genomic_DNA"/>
</dbReference>
<reference evidence="11 12" key="1">
    <citation type="submission" date="2014-12" db="EMBL/GenBank/DDBJ databases">
        <title>Draft genome sequences of 29 type strains of Enterococci.</title>
        <authorList>
            <person name="Zhong Z."/>
            <person name="Sun Z."/>
            <person name="Liu W."/>
            <person name="Zhang W."/>
            <person name="Zhang H."/>
        </authorList>
    </citation>
    <scope>NUCLEOTIDE SEQUENCE [LARGE SCALE GENOMIC DNA]</scope>
    <source>
        <strain evidence="11 12">DSM 22802</strain>
    </source>
</reference>
<keyword evidence="8" id="KW-0067">ATP-binding</keyword>
<evidence type="ECO:0000256" key="7">
    <source>
        <dbReference type="ARBA" id="ARBA00022741"/>
    </source>
</evidence>
<dbReference type="GO" id="GO:0046872">
    <property type="term" value="F:metal ion binding"/>
    <property type="evidence" value="ECO:0007669"/>
    <property type="project" value="UniProtKB-KW"/>
</dbReference>
<dbReference type="GO" id="GO:0005524">
    <property type="term" value="F:ATP binding"/>
    <property type="evidence" value="ECO:0007669"/>
    <property type="project" value="UniProtKB-KW"/>
</dbReference>
<keyword evidence="6" id="KW-0479">Metal-binding</keyword>
<keyword evidence="9" id="KW-0460">Magnesium</keyword>
<proteinExistence type="inferred from homology"/>
<evidence type="ECO:0000256" key="3">
    <source>
        <dbReference type="ARBA" id="ARBA00019010"/>
    </source>
</evidence>
<evidence type="ECO:0000256" key="8">
    <source>
        <dbReference type="ARBA" id="ARBA00022840"/>
    </source>
</evidence>
<evidence type="ECO:0000256" key="10">
    <source>
        <dbReference type="ARBA" id="ARBA00032441"/>
    </source>
</evidence>
<dbReference type="SUPFAM" id="SSF52540">
    <property type="entry name" value="P-loop containing nucleoside triphosphate hydrolases"/>
    <property type="match status" value="1"/>
</dbReference>
<evidence type="ECO:0000256" key="6">
    <source>
        <dbReference type="ARBA" id="ARBA00022723"/>
    </source>
</evidence>
<comment type="caution">
    <text evidence="11">The sequence shown here is derived from an EMBL/GenBank/DDBJ whole genome shotgun (WGS) entry which is preliminary data.</text>
</comment>
<dbReference type="PANTHER" id="PTHR33540">
    <property type="entry name" value="TRNA THREONYLCARBAMOYLADENOSINE BIOSYNTHESIS PROTEIN TSAE"/>
    <property type="match status" value="1"/>
</dbReference>
<organism evidence="11 12">
    <name type="scientific">Enterococcus devriesei</name>
    <dbReference type="NCBI Taxonomy" id="319970"/>
    <lineage>
        <taxon>Bacteria</taxon>
        <taxon>Bacillati</taxon>
        <taxon>Bacillota</taxon>
        <taxon>Bacilli</taxon>
        <taxon>Lactobacillales</taxon>
        <taxon>Enterococcaceae</taxon>
        <taxon>Enterococcus</taxon>
    </lineage>
</organism>
<dbReference type="OrthoDB" id="9815896at2"/>
<dbReference type="STRING" id="319970.RV00_GL000957"/>
<dbReference type="InterPro" id="IPR003442">
    <property type="entry name" value="T6A_TsaE"/>
</dbReference>
<evidence type="ECO:0000256" key="9">
    <source>
        <dbReference type="ARBA" id="ARBA00022842"/>
    </source>
</evidence>
<dbReference type="GO" id="GO:0005737">
    <property type="term" value="C:cytoplasm"/>
    <property type="evidence" value="ECO:0007669"/>
    <property type="project" value="UniProtKB-SubCell"/>
</dbReference>
<evidence type="ECO:0000256" key="5">
    <source>
        <dbReference type="ARBA" id="ARBA00022694"/>
    </source>
</evidence>
<evidence type="ECO:0000256" key="1">
    <source>
        <dbReference type="ARBA" id="ARBA00004496"/>
    </source>
</evidence>
<dbReference type="GO" id="GO:0002949">
    <property type="term" value="P:tRNA threonylcarbamoyladenosine modification"/>
    <property type="evidence" value="ECO:0007669"/>
    <property type="project" value="InterPro"/>
</dbReference>
<dbReference type="Pfam" id="PF02367">
    <property type="entry name" value="TsaE"/>
    <property type="match status" value="1"/>
</dbReference>
<keyword evidence="7" id="KW-0547">Nucleotide-binding</keyword>
<gene>
    <name evidence="11" type="ORF">RV00_GL000957</name>
</gene>
<dbReference type="Proteomes" id="UP000183700">
    <property type="component" value="Unassembled WGS sequence"/>
</dbReference>
<comment type="subcellular location">
    <subcellularLocation>
        <location evidence="1">Cytoplasm</location>
    </subcellularLocation>
</comment>
<evidence type="ECO:0000256" key="2">
    <source>
        <dbReference type="ARBA" id="ARBA00007599"/>
    </source>
</evidence>
<keyword evidence="4" id="KW-0963">Cytoplasm</keyword>
<accession>A0A1L8SQ22</accession>
<evidence type="ECO:0000313" key="12">
    <source>
        <dbReference type="Proteomes" id="UP000183700"/>
    </source>
</evidence>
<keyword evidence="5" id="KW-0819">tRNA processing</keyword>
<evidence type="ECO:0000256" key="4">
    <source>
        <dbReference type="ARBA" id="ARBA00022490"/>
    </source>
</evidence>
<sequence length="164" mass="18115">MGVEKRGISVITLIDTAATEELGKIIGAAAEPSDNLVLTGDLGAGKTTLTKGIALGLGIDQMIKSPTYTIIREYQQGRLPLYHMDVYRIEGGADDLGLDDYFEGDGLSVIEWGRQLGEYVPEDYLELVLSKDEQDENLRRVELTPHGTAAKNFQVRIMEAWEEK</sequence>
<dbReference type="Gene3D" id="3.40.50.300">
    <property type="entry name" value="P-loop containing nucleotide triphosphate hydrolases"/>
    <property type="match status" value="1"/>
</dbReference>
<dbReference type="NCBIfam" id="TIGR00150">
    <property type="entry name" value="T6A_YjeE"/>
    <property type="match status" value="1"/>
</dbReference>
<name>A0A1L8SQ22_9ENTE</name>
<dbReference type="PANTHER" id="PTHR33540:SF2">
    <property type="entry name" value="TRNA THREONYLCARBAMOYLADENOSINE BIOSYNTHESIS PROTEIN TSAE"/>
    <property type="match status" value="1"/>
</dbReference>
<comment type="similarity">
    <text evidence="2">Belongs to the TsaE family.</text>
</comment>
<protein>
    <recommendedName>
        <fullName evidence="3">tRNA threonylcarbamoyladenosine biosynthesis protein TsaE</fullName>
    </recommendedName>
    <alternativeName>
        <fullName evidence="10">t(6)A37 threonylcarbamoyladenosine biosynthesis protein TsaE</fullName>
    </alternativeName>
</protein>